<feature type="compositionally biased region" description="Low complexity" evidence="2">
    <location>
        <begin position="84"/>
        <end position="96"/>
    </location>
</feature>
<dbReference type="InterPro" id="IPR011010">
    <property type="entry name" value="DNA_brk_join_enz"/>
</dbReference>
<evidence type="ECO:0000256" key="1">
    <source>
        <dbReference type="ARBA" id="ARBA00023172"/>
    </source>
</evidence>
<keyword evidence="1" id="KW-0233">DNA recombination</keyword>
<feature type="region of interest" description="Disordered" evidence="2">
    <location>
        <begin position="83"/>
        <end position="124"/>
    </location>
</feature>
<name>A0ABP9T5Z3_9ACTN</name>
<dbReference type="InterPro" id="IPR002104">
    <property type="entry name" value="Integrase_catalytic"/>
</dbReference>
<sequence length="124" mass="13780">MPKVSKDRGTAWNAREAIAFLRSVRAHRLYAACVLVLGLGLRRSEVLGLRWQDIDFEAGRFTPVKQVQRVKGVGLVLKDLKTESSQPCSRSPSSAPVPWKSAGSCKRWNGRSPISTGRRSRTMT</sequence>
<dbReference type="PROSITE" id="PS51898">
    <property type="entry name" value="TYR_RECOMBINASE"/>
    <property type="match status" value="1"/>
</dbReference>
<keyword evidence="5" id="KW-1185">Reference proteome</keyword>
<gene>
    <name evidence="4" type="ORF">GCM10023323_35540</name>
</gene>
<dbReference type="Gene3D" id="1.10.443.10">
    <property type="entry name" value="Intergrase catalytic core"/>
    <property type="match status" value="1"/>
</dbReference>
<protein>
    <recommendedName>
        <fullName evidence="3">Tyr recombinase domain-containing protein</fullName>
    </recommendedName>
</protein>
<evidence type="ECO:0000259" key="3">
    <source>
        <dbReference type="PROSITE" id="PS51898"/>
    </source>
</evidence>
<comment type="caution">
    <text evidence="4">The sequence shown here is derived from an EMBL/GenBank/DDBJ whole genome shotgun (WGS) entry which is preliminary data.</text>
</comment>
<evidence type="ECO:0000313" key="5">
    <source>
        <dbReference type="Proteomes" id="UP001499878"/>
    </source>
</evidence>
<proteinExistence type="predicted"/>
<dbReference type="InterPro" id="IPR013762">
    <property type="entry name" value="Integrase-like_cat_sf"/>
</dbReference>
<dbReference type="SUPFAM" id="SSF56349">
    <property type="entry name" value="DNA breaking-rejoining enzymes"/>
    <property type="match status" value="1"/>
</dbReference>
<reference evidence="5" key="1">
    <citation type="journal article" date="2019" name="Int. J. Syst. Evol. Microbiol.">
        <title>The Global Catalogue of Microorganisms (GCM) 10K type strain sequencing project: providing services to taxonomists for standard genome sequencing and annotation.</title>
        <authorList>
            <consortium name="The Broad Institute Genomics Platform"/>
            <consortium name="The Broad Institute Genome Sequencing Center for Infectious Disease"/>
            <person name="Wu L."/>
            <person name="Ma J."/>
        </authorList>
    </citation>
    <scope>NUCLEOTIDE SEQUENCE [LARGE SCALE GENOMIC DNA]</scope>
    <source>
        <strain evidence="5">JCM 18306</strain>
    </source>
</reference>
<dbReference type="RefSeq" id="WP_345631445.1">
    <property type="nucleotide sequence ID" value="NZ_BAABJR010000008.1"/>
</dbReference>
<organism evidence="4 5">
    <name type="scientific">Streptomyces thinghirensis</name>
    <dbReference type="NCBI Taxonomy" id="551547"/>
    <lineage>
        <taxon>Bacteria</taxon>
        <taxon>Bacillati</taxon>
        <taxon>Actinomycetota</taxon>
        <taxon>Actinomycetes</taxon>
        <taxon>Kitasatosporales</taxon>
        <taxon>Streptomycetaceae</taxon>
        <taxon>Streptomyces</taxon>
    </lineage>
</organism>
<feature type="domain" description="Tyr recombinase" evidence="3">
    <location>
        <begin position="7"/>
        <end position="124"/>
    </location>
</feature>
<evidence type="ECO:0000256" key="2">
    <source>
        <dbReference type="SAM" id="MobiDB-lite"/>
    </source>
</evidence>
<evidence type="ECO:0000313" key="4">
    <source>
        <dbReference type="EMBL" id="GAA5209929.1"/>
    </source>
</evidence>
<dbReference type="EMBL" id="BAABJR010000008">
    <property type="protein sequence ID" value="GAA5209929.1"/>
    <property type="molecule type" value="Genomic_DNA"/>
</dbReference>
<dbReference type="Proteomes" id="UP001499878">
    <property type="component" value="Unassembled WGS sequence"/>
</dbReference>
<accession>A0ABP9T5Z3</accession>